<dbReference type="EnsemblMetazoa" id="HelroT77494">
    <property type="protein sequence ID" value="HelroP77494"/>
    <property type="gene ID" value="HelroG77494"/>
</dbReference>
<evidence type="ECO:0000313" key="7">
    <source>
        <dbReference type="Proteomes" id="UP000015101"/>
    </source>
</evidence>
<dbReference type="GO" id="GO:0003723">
    <property type="term" value="F:RNA binding"/>
    <property type="evidence" value="ECO:0000318"/>
    <property type="project" value="GO_Central"/>
</dbReference>
<dbReference type="FunCoup" id="T1G2Y6">
    <property type="interactions" value="93"/>
</dbReference>
<sequence>MFIGGLDWSLTADQIHEYFENFGPVVEVKLKTDIYTGQSRGFAFLLFQNPESVDKVLEQKVHVLYGKRIDPKRAVATETGGGINGKKVFVGGLDPAMTEQEIMDAFNAYGKVLLVELPVDRSNNQRRSFGFVLFDSEESVNQLCQKSKIQVGTKLVGRILLYHLSK</sequence>
<dbReference type="PROSITE" id="PS50102">
    <property type="entry name" value="RRM"/>
    <property type="match status" value="2"/>
</dbReference>
<dbReference type="GeneID" id="20215434"/>
<evidence type="ECO:0000313" key="5">
    <source>
        <dbReference type="EMBL" id="ESO05501.1"/>
    </source>
</evidence>
<dbReference type="Gene3D" id="3.30.70.330">
    <property type="match status" value="2"/>
</dbReference>
<dbReference type="KEGG" id="hro:HELRODRAFT_77494"/>
<feature type="domain" description="RRM" evidence="4">
    <location>
        <begin position="86"/>
        <end position="166"/>
    </location>
</feature>
<evidence type="ECO:0000256" key="3">
    <source>
        <dbReference type="PROSITE-ProRule" id="PRU00176"/>
    </source>
</evidence>
<dbReference type="Pfam" id="PF00076">
    <property type="entry name" value="RRM_1"/>
    <property type="match status" value="2"/>
</dbReference>
<dbReference type="GO" id="GO:0000785">
    <property type="term" value="C:chromatin"/>
    <property type="evidence" value="ECO:0000318"/>
    <property type="project" value="GO_Central"/>
</dbReference>
<dbReference type="PANTHER" id="PTHR48033:SF10">
    <property type="entry name" value="RNA-BINDING PROTEIN SQUID"/>
    <property type="match status" value="1"/>
</dbReference>
<evidence type="ECO:0000256" key="2">
    <source>
        <dbReference type="ARBA" id="ARBA00023242"/>
    </source>
</evidence>
<evidence type="ECO:0000259" key="4">
    <source>
        <dbReference type="PROSITE" id="PS50102"/>
    </source>
</evidence>
<dbReference type="EMBL" id="AMQM01003797">
    <property type="status" value="NOT_ANNOTATED_CDS"/>
    <property type="molecule type" value="Genomic_DNA"/>
</dbReference>
<reference evidence="7" key="1">
    <citation type="submission" date="2012-12" db="EMBL/GenBank/DDBJ databases">
        <authorList>
            <person name="Hellsten U."/>
            <person name="Grimwood J."/>
            <person name="Chapman J.A."/>
            <person name="Shapiro H."/>
            <person name="Aerts A."/>
            <person name="Otillar R.P."/>
            <person name="Terry A.Y."/>
            <person name="Boore J.L."/>
            <person name="Simakov O."/>
            <person name="Marletaz F."/>
            <person name="Cho S.-J."/>
            <person name="Edsinger-Gonzales E."/>
            <person name="Havlak P."/>
            <person name="Kuo D.-H."/>
            <person name="Larsson T."/>
            <person name="Lv J."/>
            <person name="Arendt D."/>
            <person name="Savage R."/>
            <person name="Osoegawa K."/>
            <person name="de Jong P."/>
            <person name="Lindberg D.R."/>
            <person name="Seaver E.C."/>
            <person name="Weisblat D.A."/>
            <person name="Putnam N.H."/>
            <person name="Grigoriev I.V."/>
            <person name="Rokhsar D.S."/>
        </authorList>
    </citation>
    <scope>NUCLEOTIDE SEQUENCE</scope>
</reference>
<dbReference type="STRING" id="6412.T1G2Y6"/>
<dbReference type="RefSeq" id="XP_009016134.1">
    <property type="nucleotide sequence ID" value="XM_009017886.1"/>
</dbReference>
<dbReference type="GO" id="GO:0010468">
    <property type="term" value="P:regulation of gene expression"/>
    <property type="evidence" value="ECO:0000318"/>
    <property type="project" value="GO_Central"/>
</dbReference>
<dbReference type="InterPro" id="IPR000504">
    <property type="entry name" value="RRM_dom"/>
</dbReference>
<dbReference type="Proteomes" id="UP000015101">
    <property type="component" value="Unassembled WGS sequence"/>
</dbReference>
<dbReference type="PANTHER" id="PTHR48033">
    <property type="entry name" value="RNA-BINDING (RRM/RBD/RNP MOTIFS) FAMILY PROTEIN"/>
    <property type="match status" value="1"/>
</dbReference>
<gene>
    <name evidence="6" type="primary">20215434</name>
    <name evidence="5" type="ORF">HELRODRAFT_77494</name>
</gene>
<dbReference type="InterPro" id="IPR012677">
    <property type="entry name" value="Nucleotide-bd_a/b_plait_sf"/>
</dbReference>
<dbReference type="SUPFAM" id="SSF54928">
    <property type="entry name" value="RNA-binding domain, RBD"/>
    <property type="match status" value="1"/>
</dbReference>
<reference evidence="5 7" key="2">
    <citation type="journal article" date="2013" name="Nature">
        <title>Insights into bilaterian evolution from three spiralian genomes.</title>
        <authorList>
            <person name="Simakov O."/>
            <person name="Marletaz F."/>
            <person name="Cho S.J."/>
            <person name="Edsinger-Gonzales E."/>
            <person name="Havlak P."/>
            <person name="Hellsten U."/>
            <person name="Kuo D.H."/>
            <person name="Larsson T."/>
            <person name="Lv J."/>
            <person name="Arendt D."/>
            <person name="Savage R."/>
            <person name="Osoegawa K."/>
            <person name="de Jong P."/>
            <person name="Grimwood J."/>
            <person name="Chapman J.A."/>
            <person name="Shapiro H."/>
            <person name="Aerts A."/>
            <person name="Otillar R.P."/>
            <person name="Terry A.Y."/>
            <person name="Boore J.L."/>
            <person name="Grigoriev I.V."/>
            <person name="Lindberg D.R."/>
            <person name="Seaver E.C."/>
            <person name="Weisblat D.A."/>
            <person name="Putnam N.H."/>
            <person name="Rokhsar D.S."/>
        </authorList>
    </citation>
    <scope>NUCLEOTIDE SEQUENCE</scope>
</reference>
<dbReference type="InterPro" id="IPR035979">
    <property type="entry name" value="RBD_domain_sf"/>
</dbReference>
<dbReference type="HOGENOM" id="CLU_012062_1_5_1"/>
<dbReference type="eggNOG" id="KOG0118">
    <property type="taxonomic scope" value="Eukaryota"/>
</dbReference>
<proteinExistence type="predicted"/>
<dbReference type="GO" id="GO:0005654">
    <property type="term" value="C:nucleoplasm"/>
    <property type="evidence" value="ECO:0000318"/>
    <property type="project" value="GO_Central"/>
</dbReference>
<dbReference type="SMART" id="SM00360">
    <property type="entry name" value="RRM"/>
    <property type="match status" value="2"/>
</dbReference>
<dbReference type="EMBL" id="KB096325">
    <property type="protein sequence ID" value="ESO05501.1"/>
    <property type="molecule type" value="Genomic_DNA"/>
</dbReference>
<protein>
    <recommendedName>
        <fullName evidence="4">RRM domain-containing protein</fullName>
    </recommendedName>
</protein>
<name>T1G2Y6_HELRO</name>
<keyword evidence="7" id="KW-1185">Reference proteome</keyword>
<dbReference type="AlphaFoldDB" id="T1G2Y6"/>
<organism evidence="6 7">
    <name type="scientific">Helobdella robusta</name>
    <name type="common">Californian leech</name>
    <dbReference type="NCBI Taxonomy" id="6412"/>
    <lineage>
        <taxon>Eukaryota</taxon>
        <taxon>Metazoa</taxon>
        <taxon>Spiralia</taxon>
        <taxon>Lophotrochozoa</taxon>
        <taxon>Annelida</taxon>
        <taxon>Clitellata</taxon>
        <taxon>Hirudinea</taxon>
        <taxon>Rhynchobdellida</taxon>
        <taxon>Glossiphoniidae</taxon>
        <taxon>Helobdella</taxon>
    </lineage>
</organism>
<keyword evidence="2" id="KW-0539">Nucleus</keyword>
<accession>T1G2Y6</accession>
<dbReference type="OrthoDB" id="1875751at2759"/>
<reference evidence="6" key="3">
    <citation type="submission" date="2015-06" db="UniProtKB">
        <authorList>
            <consortium name="EnsemblMetazoa"/>
        </authorList>
    </citation>
    <scope>IDENTIFICATION</scope>
</reference>
<evidence type="ECO:0000313" key="6">
    <source>
        <dbReference type="EnsemblMetazoa" id="HelroP77494"/>
    </source>
</evidence>
<dbReference type="InParanoid" id="T1G2Y6"/>
<dbReference type="CTD" id="20215434"/>
<feature type="domain" description="RRM" evidence="4">
    <location>
        <begin position="1"/>
        <end position="95"/>
    </location>
</feature>
<evidence type="ECO:0000256" key="1">
    <source>
        <dbReference type="ARBA" id="ARBA00004123"/>
    </source>
</evidence>
<comment type="subcellular location">
    <subcellularLocation>
        <location evidence="1">Nucleus</location>
    </subcellularLocation>
</comment>
<dbReference type="OMA" id="DQIHEYF"/>
<keyword evidence="3" id="KW-0694">RNA-binding</keyword>